<protein>
    <recommendedName>
        <fullName evidence="3">Mth938-like domain-containing protein</fullName>
    </recommendedName>
</protein>
<reference evidence="1 2" key="1">
    <citation type="journal article" date="2015" name="Stand. Genomic Sci.">
        <title>Genomic Encyclopedia of Bacterial and Archaeal Type Strains, Phase III: the genomes of soil and plant-associated and newly described type strains.</title>
        <authorList>
            <person name="Whitman W.B."/>
            <person name="Woyke T."/>
            <person name="Klenk H.P."/>
            <person name="Zhou Y."/>
            <person name="Lilburn T.G."/>
            <person name="Beck B.J."/>
            <person name="De Vos P."/>
            <person name="Vandamme P."/>
            <person name="Eisen J.A."/>
            <person name="Garrity G."/>
            <person name="Hugenholtz P."/>
            <person name="Kyrpides N.C."/>
        </authorList>
    </citation>
    <scope>NUCLEOTIDE SEQUENCE [LARGE SCALE GENOMIC DNA]</scope>
    <source>
        <strain evidence="1 2">A3</strain>
    </source>
</reference>
<dbReference type="PANTHER" id="PTHR21192:SF2">
    <property type="entry name" value="NADH DEHYDROGENASE [UBIQUINONE] 1 ALPHA SUBCOMPLEX ASSEMBLY FACTOR 3"/>
    <property type="match status" value="1"/>
</dbReference>
<dbReference type="RefSeq" id="WP_131994041.1">
    <property type="nucleotide sequence ID" value="NZ_SLWQ01000002.1"/>
</dbReference>
<sequence>MQLTHELPEGHFFFRACAPGAVTVVDRELTASLLLAPDRIVEDWPVAMPGDFDVAAAEAIAALEPEVVLLGTGETQVFPSREALVALLRRRIGVEVMTNAAACRTYNLLAGEGRRVVAAIMLPSHHAPAAGA</sequence>
<dbReference type="AlphaFoldDB" id="A0A4R2IC02"/>
<name>A0A4R2IC02_9GAMM</name>
<dbReference type="Pfam" id="PF04430">
    <property type="entry name" value="DUF498"/>
    <property type="match status" value="1"/>
</dbReference>
<proteinExistence type="predicted"/>
<gene>
    <name evidence="1" type="ORF">EV148_1026</name>
</gene>
<evidence type="ECO:0000313" key="1">
    <source>
        <dbReference type="EMBL" id="TCO41656.1"/>
    </source>
</evidence>
<dbReference type="OrthoDB" id="9800373at2"/>
<evidence type="ECO:0008006" key="3">
    <source>
        <dbReference type="Google" id="ProtNLM"/>
    </source>
</evidence>
<comment type="caution">
    <text evidence="1">The sequence shown here is derived from an EMBL/GenBank/DDBJ whole genome shotgun (WGS) entry which is preliminary data.</text>
</comment>
<dbReference type="Gene3D" id="3.40.1230.10">
    <property type="entry name" value="MTH938-like"/>
    <property type="match status" value="1"/>
</dbReference>
<dbReference type="Proteomes" id="UP000294862">
    <property type="component" value="Unassembled WGS sequence"/>
</dbReference>
<evidence type="ECO:0000313" key="2">
    <source>
        <dbReference type="Proteomes" id="UP000294862"/>
    </source>
</evidence>
<organism evidence="1 2">
    <name type="scientific">Dokdonella fugitiva</name>
    <dbReference type="NCBI Taxonomy" id="328517"/>
    <lineage>
        <taxon>Bacteria</taxon>
        <taxon>Pseudomonadati</taxon>
        <taxon>Pseudomonadota</taxon>
        <taxon>Gammaproteobacteria</taxon>
        <taxon>Lysobacterales</taxon>
        <taxon>Rhodanobacteraceae</taxon>
        <taxon>Dokdonella</taxon>
    </lineage>
</organism>
<dbReference type="EMBL" id="SLWQ01000002">
    <property type="protein sequence ID" value="TCO41656.1"/>
    <property type="molecule type" value="Genomic_DNA"/>
</dbReference>
<keyword evidence="2" id="KW-1185">Reference proteome</keyword>
<dbReference type="CDD" id="cd05560">
    <property type="entry name" value="Xcc1710_like"/>
    <property type="match status" value="1"/>
</dbReference>
<dbReference type="InterPro" id="IPR007523">
    <property type="entry name" value="NDUFAF3/AAMDC"/>
</dbReference>
<dbReference type="InterPro" id="IPR036748">
    <property type="entry name" value="MTH938-like_sf"/>
</dbReference>
<dbReference type="PANTHER" id="PTHR21192">
    <property type="entry name" value="NUCLEAR PROTEIN E3-3"/>
    <property type="match status" value="1"/>
</dbReference>
<accession>A0A4R2IC02</accession>
<dbReference type="SUPFAM" id="SSF64076">
    <property type="entry name" value="MTH938-like"/>
    <property type="match status" value="1"/>
</dbReference>